<dbReference type="STRING" id="1461322.OJ16_12490"/>
<dbReference type="Gene3D" id="3.40.630.10">
    <property type="entry name" value="Zn peptidases"/>
    <property type="match status" value="1"/>
</dbReference>
<dbReference type="InterPro" id="IPR011356">
    <property type="entry name" value="Leucine_aapep/pepB"/>
</dbReference>
<keyword evidence="5" id="KW-0464">Manganese</keyword>
<evidence type="ECO:0000259" key="6">
    <source>
        <dbReference type="PROSITE" id="PS00631"/>
    </source>
</evidence>
<dbReference type="GO" id="GO:0005737">
    <property type="term" value="C:cytoplasm"/>
    <property type="evidence" value="ECO:0007669"/>
    <property type="project" value="InterPro"/>
</dbReference>
<reference evidence="7 8" key="1">
    <citation type="submission" date="2014-11" db="EMBL/GenBank/DDBJ databases">
        <title>Draft Genome Sequence of Vibrio piscirenalis strains CECT 8603T and CECT 8604, two marine Gammaproteobacterium isolated from cultured gilthead sea bream (Sparus aurata).</title>
        <authorList>
            <person name="Arahal D.R."/>
            <person name="Rodrigo-Torres L."/>
            <person name="Lucena T."/>
            <person name="Pujalte M.J."/>
        </authorList>
    </citation>
    <scope>NUCLEOTIDE SEQUENCE [LARGE SCALE GENOMIC DNA]</scope>
    <source>
        <strain evidence="7 8">DCR 1-4-2</strain>
    </source>
</reference>
<accession>A0A0C2NB01</accession>
<dbReference type="Proteomes" id="UP000031672">
    <property type="component" value="Unassembled WGS sequence"/>
</dbReference>
<dbReference type="PANTHER" id="PTHR11963">
    <property type="entry name" value="LEUCINE AMINOPEPTIDASE-RELATED"/>
    <property type="match status" value="1"/>
</dbReference>
<dbReference type="RefSeq" id="WP_040991158.1">
    <property type="nucleotide sequence ID" value="NZ_JTKH01000023.1"/>
</dbReference>
<dbReference type="AlphaFoldDB" id="A0A0C2NB01"/>
<dbReference type="CDD" id="cd00433">
    <property type="entry name" value="Peptidase_M17"/>
    <property type="match status" value="1"/>
</dbReference>
<dbReference type="InterPro" id="IPR000819">
    <property type="entry name" value="Peptidase_M17_C"/>
</dbReference>
<evidence type="ECO:0000256" key="3">
    <source>
        <dbReference type="ARBA" id="ARBA00022670"/>
    </source>
</evidence>
<comment type="similarity">
    <text evidence="1">Belongs to the peptidase M17 family.</text>
</comment>
<dbReference type="PANTHER" id="PTHR11963:SF23">
    <property type="entry name" value="CYTOSOL AMINOPEPTIDASE"/>
    <property type="match status" value="1"/>
</dbReference>
<proteinExistence type="inferred from homology"/>
<dbReference type="GO" id="GO:0030145">
    <property type="term" value="F:manganese ion binding"/>
    <property type="evidence" value="ECO:0007669"/>
    <property type="project" value="InterPro"/>
</dbReference>
<evidence type="ECO:0000256" key="4">
    <source>
        <dbReference type="ARBA" id="ARBA00022801"/>
    </source>
</evidence>
<accession>A0A0C2JG60</accession>
<sequence length="463" mass="49700">MFQLVFIRIKDTGCQTTRTLHLAMSEGKTLDVNQDVDGFNSEITKAGYSVADLQDIGYLLASTFKQAQTLELHIDDDVLALHSPTVWAKWVSLGLALSAYDYKHRDSFHLEPIINAFELQTAEPTLSGAFFEGQVLAKSQLIARELVNKPGNVIYPESFVSAVQELPMDNTQLSFLTESEMREQGFGGLVGISQGSDRDGRMLCLDYHPEGAQTTIVLVGKGVTFDTGGISIKGQLRMSTMKVDMGGAAAVVGALNAITQLHLPVRVIGLCGLVENMPSGGAIKPGDVVTMLSGKSVEIISTDAEGRMVLADVMHYAQQTYQPDYLIDIATLTGATGVSLGKAFASLMGNSDELKTLAKVAGDSCSEPLWEMPIGTDLFEAALKSDFADVRHGSEDGDAGASVAATFLNHFVSPGQKWIHIDSAAMSLGMTHRKIYPKAASGYGTFLLTALCQHIASHTNNDK</sequence>
<dbReference type="PROSITE" id="PS00631">
    <property type="entry name" value="CYTOSOL_AP"/>
    <property type="match status" value="1"/>
</dbReference>
<dbReference type="PRINTS" id="PR00481">
    <property type="entry name" value="LAMNOPPTDASE"/>
</dbReference>
<keyword evidence="4" id="KW-0378">Hydrolase</keyword>
<evidence type="ECO:0000256" key="1">
    <source>
        <dbReference type="ARBA" id="ARBA00009528"/>
    </source>
</evidence>
<dbReference type="EMBL" id="JTKH01000023">
    <property type="protein sequence ID" value="KII76934.1"/>
    <property type="molecule type" value="Genomic_DNA"/>
</dbReference>
<evidence type="ECO:0000256" key="2">
    <source>
        <dbReference type="ARBA" id="ARBA00022438"/>
    </source>
</evidence>
<evidence type="ECO:0000313" key="7">
    <source>
        <dbReference type="EMBL" id="KII76934.1"/>
    </source>
</evidence>
<organism evidence="7 8">
    <name type="scientific">Vibrio renipiscarius</name>
    <dbReference type="NCBI Taxonomy" id="1461322"/>
    <lineage>
        <taxon>Bacteria</taxon>
        <taxon>Pseudomonadati</taxon>
        <taxon>Pseudomonadota</taxon>
        <taxon>Gammaproteobacteria</taxon>
        <taxon>Vibrionales</taxon>
        <taxon>Vibrionaceae</taxon>
        <taxon>Vibrio</taxon>
    </lineage>
</organism>
<gene>
    <name evidence="7" type="ORF">OJ16_12490</name>
</gene>
<dbReference type="GO" id="GO:0006508">
    <property type="term" value="P:proteolysis"/>
    <property type="evidence" value="ECO:0007669"/>
    <property type="project" value="UniProtKB-KW"/>
</dbReference>
<feature type="domain" description="Cytosol aminopeptidase" evidence="6">
    <location>
        <begin position="301"/>
        <end position="308"/>
    </location>
</feature>
<keyword evidence="3" id="KW-0645">Protease</keyword>
<evidence type="ECO:0000313" key="8">
    <source>
        <dbReference type="Proteomes" id="UP000031672"/>
    </source>
</evidence>
<dbReference type="Pfam" id="PF00883">
    <property type="entry name" value="Peptidase_M17"/>
    <property type="match status" value="1"/>
</dbReference>
<evidence type="ECO:0000256" key="5">
    <source>
        <dbReference type="ARBA" id="ARBA00023211"/>
    </source>
</evidence>
<dbReference type="GO" id="GO:0070006">
    <property type="term" value="F:metalloaminopeptidase activity"/>
    <property type="evidence" value="ECO:0007669"/>
    <property type="project" value="InterPro"/>
</dbReference>
<keyword evidence="2 7" id="KW-0031">Aminopeptidase</keyword>
<dbReference type="OrthoDB" id="9809354at2"/>
<comment type="caution">
    <text evidence="7">The sequence shown here is derived from an EMBL/GenBank/DDBJ whole genome shotgun (WGS) entry which is preliminary data.</text>
</comment>
<keyword evidence="8" id="KW-1185">Reference proteome</keyword>
<protein>
    <submittedName>
        <fullName evidence="7">Leucyl aminopeptidase</fullName>
    </submittedName>
</protein>
<name>A0A0C2NB01_9VIBR</name>
<dbReference type="SUPFAM" id="SSF53187">
    <property type="entry name" value="Zn-dependent exopeptidases"/>
    <property type="match status" value="1"/>
</dbReference>